<keyword evidence="2" id="KW-0472">Membrane</keyword>
<organism evidence="3 4">
    <name type="scientific">Nocardioides flavescens</name>
    <dbReference type="NCBI Taxonomy" id="2691959"/>
    <lineage>
        <taxon>Bacteria</taxon>
        <taxon>Bacillati</taxon>
        <taxon>Actinomycetota</taxon>
        <taxon>Actinomycetes</taxon>
        <taxon>Propionibacteriales</taxon>
        <taxon>Nocardioidaceae</taxon>
        <taxon>Nocardioides</taxon>
    </lineage>
</organism>
<accession>A0A6L7F382</accession>
<dbReference type="AlphaFoldDB" id="A0A6L7F382"/>
<dbReference type="RefSeq" id="WP_160879309.1">
    <property type="nucleotide sequence ID" value="NZ_WUEK01000012.1"/>
</dbReference>
<dbReference type="Proteomes" id="UP000473325">
    <property type="component" value="Unassembled WGS sequence"/>
</dbReference>
<reference evidence="3 4" key="1">
    <citation type="submission" date="2019-12" db="EMBL/GenBank/DDBJ databases">
        <authorList>
            <person name="Kun Z."/>
        </authorList>
    </citation>
    <scope>NUCLEOTIDE SEQUENCE [LARGE SCALE GENOMIC DNA]</scope>
    <source>
        <strain evidence="3 4">YIM 123512</strain>
    </source>
</reference>
<name>A0A6L7F382_9ACTN</name>
<evidence type="ECO:0000313" key="3">
    <source>
        <dbReference type="EMBL" id="MXG91374.1"/>
    </source>
</evidence>
<evidence type="ECO:0000256" key="2">
    <source>
        <dbReference type="SAM" id="Phobius"/>
    </source>
</evidence>
<dbReference type="EMBL" id="WUEK01000012">
    <property type="protein sequence ID" value="MXG91374.1"/>
    <property type="molecule type" value="Genomic_DNA"/>
</dbReference>
<feature type="region of interest" description="Disordered" evidence="1">
    <location>
        <begin position="83"/>
        <end position="129"/>
    </location>
</feature>
<feature type="region of interest" description="Disordered" evidence="1">
    <location>
        <begin position="1"/>
        <end position="33"/>
    </location>
</feature>
<proteinExistence type="predicted"/>
<keyword evidence="4" id="KW-1185">Reference proteome</keyword>
<sequence>MSESPDSPLDAEQESAVRRELAAARHRDPIPDDVAARLDDVLASLSREDRDDLASRRRRRNATRLLLAAAAVVVAGVGIGQVLPGSSGSSDSSASLSERTDPDRAGADSGGSAADSSGGGSSLGDSSLAAPEAAPALPLQLTSAGLAEELRAALLPVPGADFPDPGEAAPSASADELRSEAPGFTCTDPPSTAGRLLPAYVDGAPAVVSLTAGDDGERLVDVVDCATGETLRSVDLDAP</sequence>
<feature type="compositionally biased region" description="Low complexity" evidence="1">
    <location>
        <begin position="86"/>
        <end position="97"/>
    </location>
</feature>
<keyword evidence="2" id="KW-0812">Transmembrane</keyword>
<gene>
    <name evidence="3" type="ORF">GRQ65_17635</name>
</gene>
<feature type="region of interest" description="Disordered" evidence="1">
    <location>
        <begin position="157"/>
        <end position="190"/>
    </location>
</feature>
<protein>
    <submittedName>
        <fullName evidence="3">Uncharacterized protein</fullName>
    </submittedName>
</protein>
<keyword evidence="2" id="KW-1133">Transmembrane helix</keyword>
<evidence type="ECO:0000313" key="4">
    <source>
        <dbReference type="Proteomes" id="UP000473325"/>
    </source>
</evidence>
<feature type="transmembrane region" description="Helical" evidence="2">
    <location>
        <begin position="65"/>
        <end position="83"/>
    </location>
</feature>
<feature type="compositionally biased region" description="Basic and acidic residues" evidence="1">
    <location>
        <begin position="15"/>
        <end position="33"/>
    </location>
</feature>
<evidence type="ECO:0000256" key="1">
    <source>
        <dbReference type="SAM" id="MobiDB-lite"/>
    </source>
</evidence>
<comment type="caution">
    <text evidence="3">The sequence shown here is derived from an EMBL/GenBank/DDBJ whole genome shotgun (WGS) entry which is preliminary data.</text>
</comment>